<dbReference type="InterPro" id="IPR003141">
    <property type="entry name" value="Pol/His_phosphatase_N"/>
</dbReference>
<dbReference type="Proteomes" id="UP000034154">
    <property type="component" value="Unassembled WGS sequence"/>
</dbReference>
<evidence type="ECO:0000256" key="7">
    <source>
        <dbReference type="ARBA" id="ARBA00022932"/>
    </source>
</evidence>
<keyword evidence="7" id="KW-0239">DNA-directed DNA polymerase</keyword>
<dbReference type="InterPro" id="IPR016195">
    <property type="entry name" value="Pol/histidinol_Pase-like"/>
</dbReference>
<protein>
    <recommendedName>
        <fullName evidence="3">DNA polymerase III subunit alpha</fullName>
        <ecNumber evidence="2">2.7.7.7</ecNumber>
    </recommendedName>
</protein>
<sequence length="1197" mass="134782">MPDKSPLAPRSPREGGFVHLHVHSHYSLLEALTKTKPLIKAIKEREMDAFALTDNGVLYGVIDFYRKCKDEELKLIVGLDAYLAPNGRHQKRGKMDAKPQRLVLLVENMAGYKNLVQLSSLSFIEGFYYKPRMDKELLKEFCQGKEHGLIALSGGRFSDIDQAIVNENIDEAKRLIVEYVEIFGANNFFLELVDRPEIPEQEMVNAKLAELGKELGVPIVATKNVFYLKPQDNEAWKILQCVKDGRTLDMFERVQTHDYDASLVDADYMISRFKDLPEAIENTRKIADRCELQFELDKWNFAHFEVPDGLTHLEYLRQRAFNELPEKIDGEVTQEMKDRLEYELSVIDFKGFAPYFLIVSDYIEWARKNGIMTTTRGSAAGSLVSFSIGISTVNPIKYKLPFERFLNPERPSAPDVDGDFADNRRDEMIAYVTEKYGKDKVAQICTFGTMLARGSLRDVGRALGYEYSFVDQVAKLVPMGSQGFPMNLKRALEETPDLKNRYDTEPDVRRLINLAQQIEGCARHVSIHAAGVVFSPTPLTDFTPLQIETKEGRIITQYEMKSVEAAGLLKMDFLGIRNLSILGDAVRIIRKVKGVDIKIEKIPVDDPKTFELLANGNTMGTFQLNGDGMTKYLMELKPTRIEDIMVMVALYRPGPIESIPEYIRRKYDASLIKYLDPRLEEILDTSYGVIVYQDDVMLISIKLGGYSWLEADKLRKAMGKKIPEEMAKQKEKLLAGLIKHGLVKKKAEDLWKLIEPFAAYGFNKAHAASYGMVAYQTAYLKANYPAEYMSALMTAESADLETISDAVKECQRMGIAVLPPDINESLPTFTYIDDKTIRFGLVVIKNLGKEVVEAIVAERQANGLYKDLADFASRIHHRAFNKKAIEALTKVGALDCFGERKCLLENMEQILHFNKESKEKQAQNQSSLFDLSPALAMEKLKLRPSPPAEKIELLAWEKELLGLYISSHPYDDAVKQLGQYLMPLKTLQAQPENSFVKCGGLISSVKTIVTKKGDNMAFVEFDDKDGKAEVIVFPTVYSQFSKLLVEDQILLVSAKVSRREGEEAKLLANSFVVVNDGRLPDLLGMLQSNLWVPDDRGLPEVKAVTPVSNQPSKNLLARTLPPKTSNKIQITLVGKPDPELIARLRELFTASPGSKKVCFVIDAGGVKRNVTTDYSIDVNPELLAEVKSLVGQQNVVV</sequence>
<dbReference type="InterPro" id="IPR011708">
    <property type="entry name" value="DNA_pol3_alpha_NTPase_dom"/>
</dbReference>
<evidence type="ECO:0000256" key="5">
    <source>
        <dbReference type="ARBA" id="ARBA00022695"/>
    </source>
</evidence>
<evidence type="ECO:0000259" key="9">
    <source>
        <dbReference type="SMART" id="SM00481"/>
    </source>
</evidence>
<dbReference type="SUPFAM" id="SSF89550">
    <property type="entry name" value="PHP domain-like"/>
    <property type="match status" value="1"/>
</dbReference>
<dbReference type="EC" id="2.7.7.7" evidence="2"/>
<dbReference type="InterPro" id="IPR004805">
    <property type="entry name" value="DnaE2/DnaE/PolC"/>
</dbReference>
<dbReference type="Pfam" id="PF17657">
    <property type="entry name" value="DNA_pol3_finger"/>
    <property type="match status" value="1"/>
</dbReference>
<keyword evidence="6" id="KW-0235">DNA replication</keyword>
<dbReference type="GO" id="GO:0003887">
    <property type="term" value="F:DNA-directed DNA polymerase activity"/>
    <property type="evidence" value="ECO:0007669"/>
    <property type="project" value="UniProtKB-KW"/>
</dbReference>
<organism evidence="10 11">
    <name type="scientific">Candidatus Uhrbacteria bacterium GW2011_GWF2_44_350</name>
    <dbReference type="NCBI Taxonomy" id="1619000"/>
    <lineage>
        <taxon>Bacteria</taxon>
        <taxon>Candidatus Uhriibacteriota</taxon>
    </lineage>
</organism>
<reference evidence="10 11" key="1">
    <citation type="journal article" date="2015" name="Nature">
        <title>rRNA introns, odd ribosomes, and small enigmatic genomes across a large radiation of phyla.</title>
        <authorList>
            <person name="Brown C.T."/>
            <person name="Hug L.A."/>
            <person name="Thomas B.C."/>
            <person name="Sharon I."/>
            <person name="Castelle C.J."/>
            <person name="Singh A."/>
            <person name="Wilkins M.J."/>
            <person name="Williams K.H."/>
            <person name="Banfield J.F."/>
        </authorList>
    </citation>
    <scope>NUCLEOTIDE SEQUENCE [LARGE SCALE GENOMIC DNA]</scope>
</reference>
<evidence type="ECO:0000256" key="8">
    <source>
        <dbReference type="ARBA" id="ARBA00049244"/>
    </source>
</evidence>
<accession>A0A0G1LRP5</accession>
<dbReference type="Pfam" id="PF07733">
    <property type="entry name" value="DNA_pol3_alpha"/>
    <property type="match status" value="1"/>
</dbReference>
<evidence type="ECO:0000256" key="6">
    <source>
        <dbReference type="ARBA" id="ARBA00022705"/>
    </source>
</evidence>
<dbReference type="Gene3D" id="1.10.10.1600">
    <property type="entry name" value="Bacterial DNA polymerase III alpha subunit, thumb domain"/>
    <property type="match status" value="1"/>
</dbReference>
<comment type="subcellular location">
    <subcellularLocation>
        <location evidence="1">Cytoplasm</location>
    </subcellularLocation>
</comment>
<keyword evidence="5" id="KW-0548">Nucleotidyltransferase</keyword>
<gene>
    <name evidence="10" type="ORF">UW63_C0015G0010</name>
</gene>
<evidence type="ECO:0000313" key="10">
    <source>
        <dbReference type="EMBL" id="KKT71507.1"/>
    </source>
</evidence>
<dbReference type="InterPro" id="IPR041931">
    <property type="entry name" value="DNA_pol3_alpha_thumb_dom"/>
</dbReference>
<dbReference type="NCBIfam" id="NF004226">
    <property type="entry name" value="PRK05673.1"/>
    <property type="match status" value="1"/>
</dbReference>
<dbReference type="PANTHER" id="PTHR32294">
    <property type="entry name" value="DNA POLYMERASE III SUBUNIT ALPHA"/>
    <property type="match status" value="1"/>
</dbReference>
<dbReference type="InterPro" id="IPR004013">
    <property type="entry name" value="PHP_dom"/>
</dbReference>
<evidence type="ECO:0000256" key="4">
    <source>
        <dbReference type="ARBA" id="ARBA00022679"/>
    </source>
</evidence>
<dbReference type="InterPro" id="IPR004365">
    <property type="entry name" value="NA-bd_OB_tRNA"/>
</dbReference>
<dbReference type="CDD" id="cd04485">
    <property type="entry name" value="DnaE_OBF"/>
    <property type="match status" value="1"/>
</dbReference>
<name>A0A0G1LRP5_9BACT</name>
<evidence type="ECO:0000256" key="3">
    <source>
        <dbReference type="ARBA" id="ARBA00019114"/>
    </source>
</evidence>
<comment type="catalytic activity">
    <reaction evidence="8">
        <text>DNA(n) + a 2'-deoxyribonucleoside 5'-triphosphate = DNA(n+1) + diphosphate</text>
        <dbReference type="Rhea" id="RHEA:22508"/>
        <dbReference type="Rhea" id="RHEA-COMP:17339"/>
        <dbReference type="Rhea" id="RHEA-COMP:17340"/>
        <dbReference type="ChEBI" id="CHEBI:33019"/>
        <dbReference type="ChEBI" id="CHEBI:61560"/>
        <dbReference type="ChEBI" id="CHEBI:173112"/>
        <dbReference type="EC" id="2.7.7.7"/>
    </reaction>
</comment>
<evidence type="ECO:0000256" key="1">
    <source>
        <dbReference type="ARBA" id="ARBA00004496"/>
    </source>
</evidence>
<proteinExistence type="predicted"/>
<evidence type="ECO:0000256" key="2">
    <source>
        <dbReference type="ARBA" id="ARBA00012417"/>
    </source>
</evidence>
<dbReference type="GO" id="GO:0006260">
    <property type="term" value="P:DNA replication"/>
    <property type="evidence" value="ECO:0007669"/>
    <property type="project" value="UniProtKB-KW"/>
</dbReference>
<dbReference type="AlphaFoldDB" id="A0A0G1LRP5"/>
<comment type="caution">
    <text evidence="10">The sequence shown here is derived from an EMBL/GenBank/DDBJ whole genome shotgun (WGS) entry which is preliminary data.</text>
</comment>
<dbReference type="InterPro" id="IPR040982">
    <property type="entry name" value="DNA_pol3_finger"/>
</dbReference>
<dbReference type="PATRIC" id="fig|1619000.3.peg.311"/>
<dbReference type="SMART" id="SM00481">
    <property type="entry name" value="POLIIIAc"/>
    <property type="match status" value="1"/>
</dbReference>
<dbReference type="Gene3D" id="3.20.20.140">
    <property type="entry name" value="Metal-dependent hydrolases"/>
    <property type="match status" value="1"/>
</dbReference>
<keyword evidence="4" id="KW-0808">Transferase</keyword>
<dbReference type="InterPro" id="IPR029460">
    <property type="entry name" value="DNAPol_HHH"/>
</dbReference>
<dbReference type="GO" id="GO:0003676">
    <property type="term" value="F:nucleic acid binding"/>
    <property type="evidence" value="ECO:0007669"/>
    <property type="project" value="InterPro"/>
</dbReference>
<dbReference type="NCBIfam" id="TIGR00594">
    <property type="entry name" value="polc"/>
    <property type="match status" value="1"/>
</dbReference>
<dbReference type="Gene3D" id="1.10.150.870">
    <property type="match status" value="1"/>
</dbReference>
<feature type="domain" description="Polymerase/histidinol phosphatase N-terminal" evidence="9">
    <location>
        <begin position="18"/>
        <end position="85"/>
    </location>
</feature>
<dbReference type="GO" id="GO:0008408">
    <property type="term" value="F:3'-5' exonuclease activity"/>
    <property type="evidence" value="ECO:0007669"/>
    <property type="project" value="InterPro"/>
</dbReference>
<dbReference type="PANTHER" id="PTHR32294:SF0">
    <property type="entry name" value="DNA POLYMERASE III SUBUNIT ALPHA"/>
    <property type="match status" value="1"/>
</dbReference>
<evidence type="ECO:0000313" key="11">
    <source>
        <dbReference type="Proteomes" id="UP000034154"/>
    </source>
</evidence>
<dbReference type="EMBL" id="LCJB01000015">
    <property type="protein sequence ID" value="KKT71507.1"/>
    <property type="molecule type" value="Genomic_DNA"/>
</dbReference>
<dbReference type="GO" id="GO:0005737">
    <property type="term" value="C:cytoplasm"/>
    <property type="evidence" value="ECO:0007669"/>
    <property type="project" value="UniProtKB-SubCell"/>
</dbReference>
<dbReference type="Pfam" id="PF02811">
    <property type="entry name" value="PHP"/>
    <property type="match status" value="1"/>
</dbReference>
<dbReference type="Pfam" id="PF01336">
    <property type="entry name" value="tRNA_anti-codon"/>
    <property type="match status" value="1"/>
</dbReference>
<dbReference type="Pfam" id="PF14579">
    <property type="entry name" value="HHH_6"/>
    <property type="match status" value="1"/>
</dbReference>